<dbReference type="InterPro" id="IPR051436">
    <property type="entry name" value="Autophagy-related_EPG5"/>
</dbReference>
<feature type="compositionally biased region" description="Polar residues" evidence="3">
    <location>
        <begin position="172"/>
        <end position="189"/>
    </location>
</feature>
<accession>A0A158Q6Q3</accession>
<evidence type="ECO:0000256" key="1">
    <source>
        <dbReference type="ARBA" id="ARBA00010948"/>
    </source>
</evidence>
<feature type="domain" description="Epg5-like central TPR repeats" evidence="5">
    <location>
        <begin position="1572"/>
        <end position="1934"/>
    </location>
</feature>
<evidence type="ECO:0000256" key="4">
    <source>
        <dbReference type="SAM" id="Phobius"/>
    </source>
</evidence>
<keyword evidence="4" id="KW-1133">Transmembrane helix</keyword>
<dbReference type="PANTHER" id="PTHR31139:SF4">
    <property type="entry name" value="ECTOPIC P GRANULES PROTEIN 5 HOMOLOG"/>
    <property type="match status" value="1"/>
</dbReference>
<comment type="similarity">
    <text evidence="1">Belongs to the EPG5 family.</text>
</comment>
<feature type="transmembrane region" description="Helical" evidence="4">
    <location>
        <begin position="2163"/>
        <end position="2184"/>
    </location>
</feature>
<organism evidence="7 8">
    <name type="scientific">Elaeophora elaphi</name>
    <dbReference type="NCBI Taxonomy" id="1147741"/>
    <lineage>
        <taxon>Eukaryota</taxon>
        <taxon>Metazoa</taxon>
        <taxon>Ecdysozoa</taxon>
        <taxon>Nematoda</taxon>
        <taxon>Chromadorea</taxon>
        <taxon>Rhabditida</taxon>
        <taxon>Spirurina</taxon>
        <taxon>Spiruromorpha</taxon>
        <taxon>Filarioidea</taxon>
        <taxon>Onchocercidae</taxon>
        <taxon>Elaeophora</taxon>
    </lineage>
</organism>
<feature type="region of interest" description="Disordered" evidence="3">
    <location>
        <begin position="1"/>
        <end position="23"/>
    </location>
</feature>
<keyword evidence="4" id="KW-0472">Membrane</keyword>
<feature type="compositionally biased region" description="Basic residues" evidence="3">
    <location>
        <begin position="1"/>
        <end position="13"/>
    </location>
</feature>
<evidence type="ECO:0000259" key="6">
    <source>
        <dbReference type="Pfam" id="PF26573"/>
    </source>
</evidence>
<protein>
    <submittedName>
        <fullName evidence="8">Ectopic P granules protein 5 homolog</fullName>
    </submittedName>
</protein>
<dbReference type="InterPro" id="IPR058750">
    <property type="entry name" value="TPR_Epg5"/>
</dbReference>
<evidence type="ECO:0000259" key="5">
    <source>
        <dbReference type="Pfam" id="PF26103"/>
    </source>
</evidence>
<dbReference type="WBParaSite" id="EEL_0000011201-mRNA-1">
    <property type="protein sequence ID" value="EEL_0000011201-mRNA-1"/>
    <property type="gene ID" value="EEL_0000011201"/>
</dbReference>
<keyword evidence="7" id="KW-1185">Reference proteome</keyword>
<feature type="domain" description="Epg5-like TPR" evidence="6">
    <location>
        <begin position="1144"/>
        <end position="1312"/>
    </location>
</feature>
<evidence type="ECO:0000256" key="2">
    <source>
        <dbReference type="ARBA" id="ARBA00023006"/>
    </source>
</evidence>
<feature type="region of interest" description="Disordered" evidence="3">
    <location>
        <begin position="55"/>
        <end position="94"/>
    </location>
</feature>
<dbReference type="PANTHER" id="PTHR31139">
    <property type="entry name" value="ECTOPIC P GRANULES PROTEIN 5 HOMOLOG"/>
    <property type="match status" value="1"/>
</dbReference>
<dbReference type="GO" id="GO:0005737">
    <property type="term" value="C:cytoplasm"/>
    <property type="evidence" value="ECO:0007669"/>
    <property type="project" value="TreeGrafter"/>
</dbReference>
<dbReference type="Pfam" id="PF26573">
    <property type="entry name" value="TPR_Epg5_2"/>
    <property type="match status" value="1"/>
</dbReference>
<dbReference type="Pfam" id="PF26103">
    <property type="entry name" value="TPR_Epg5"/>
    <property type="match status" value="1"/>
</dbReference>
<name>A0A158Q6Q3_9BILA</name>
<evidence type="ECO:0000313" key="8">
    <source>
        <dbReference type="WBParaSite" id="EEL_0000011201-mRNA-1"/>
    </source>
</evidence>
<feature type="region of interest" description="Disordered" evidence="3">
    <location>
        <begin position="172"/>
        <end position="195"/>
    </location>
</feature>
<evidence type="ECO:0000313" key="7">
    <source>
        <dbReference type="Proteomes" id="UP000050640"/>
    </source>
</evidence>
<dbReference type="STRING" id="1147741.A0A158Q6Q3"/>
<evidence type="ECO:0000256" key="3">
    <source>
        <dbReference type="SAM" id="MobiDB-lite"/>
    </source>
</evidence>
<keyword evidence="4" id="KW-0812">Transmembrane</keyword>
<feature type="compositionally biased region" description="Basic and acidic residues" evidence="3">
    <location>
        <begin position="70"/>
        <end position="94"/>
    </location>
</feature>
<dbReference type="Proteomes" id="UP000050640">
    <property type="component" value="Unplaced"/>
</dbReference>
<sequence length="2462" mass="279315">MELQRSKKIKHPKIRELSPPPSVLTANELEGRFTDAGEHQPSTLVIAKEVKTKEIGSEDISANGESVPNSEEKIDETVSMHKSSTESEKIGETEKTIECDEKPDTETLSEMKKEQNVESVMSTCTLVSNIYPTPTTIASSSLVDSKEAAKTDSEVKDIASSIYPNMQLNEMKATSSQKTDELSTSTYSEGVQERDITNLRLSPPLSSEIKNNMMGERIANVYPSLFLECNEYGLLTENQLLTFYQNELYEAVEEFVDEFLEHEEFPQHNLHEYLERYKKVCEHIDAKEIDIMDCEQLVKGCAQASWTAENRVIKQEGRCGEQKYATGSATYLVATFHPEKVTELSRLLKRDATSRLDSSLSLQIQMRSLALQIQWRIIEYNSAFMMEHCCNIDSPPCFLAGNADTVSRRNLRNALSDLFHYLRYPDLSSRFISAVSGWISELVAVLLKACTSSDQQYLLCQVLRLVSPVSQWAAPLLQSFIEIDSMNDRLIVDNYIVMMSLLLSSVRGRENFLQRIINFENESSTWVVINDDGAEKDGSLVTVNETDLIAFLNQFSAEAAFAKAIRCFAITLRSDPITQALTLIAFELVLLKIFNDGLYAYGTSSYRQFCKQIGYALRQSVICSAEFLKVIKDMLSVDEAEIVQKEFDRIILHAVYYIVSKQNLGLLQFVVDLPYDFASEKCRMRCQLLLRRKMTITIAQLYEFPDEDLPNLVEKAGSLFDKLPDLPGDDRIYMISTLAAIISASDSGVDSFTVEILNLHLLKVCFLDVSMRDHFYKAGAETIGILIDKHPYILQKILLFIDRNLDSLDEYAVEVLSIAPLSKCRLSVDDVGIICGKWRVLGSMNWGTDESGKLWLQPEVHIVCADTLVKGHMAQCKATNGLISKSWNKVAKLASKVPDYEHQFDAFCWDILVRLKLPLQADALNIQSVNDLASFFVFVIQRSLLSVDEFLSSGLSLWSELITSGCYVGSVVILARLMSSFPDAVTTLISHEIFTQCFDRLLLCDLSSYAVQLIAGASKFPGPTVRLLGSAITYHINENFSQVQISGWIQLLCCKRSTQWNTDKSTLYLLGILVRIAFARDQTELLGIPELLKTNYAVLLQQRKDESKGVLSWFTSDDSVPPLIDSVNLDVSPWASVALLLAEQRSHEAFYEALYQAMSKYPKNSLDQSVKKAASKSHVNIPIERLHFHRWLQFACIDNIREHPVFSLILQNLAIHLYSRKIYLSTKFCFGEKYLTSLSSKSLFEELRGKILPQMEYGSEKGISLFYKAIAQWLSNPKICSISFHAFDNFLLDHLLQFIVANDFHPWLEYINMNEIRKKISDEQKLYIFVCHLGSLVVKPPVIRARNLTQLIAQFSKRCQALPYPVIPLHSTLPREIPFDLSIACNSRHCLMPYASYLKGINEAARIFVSAKDQVEILDNEYVGYYPDLYTKSTAELDIVLKCGTVLGSKCANPVTSTVIVAASRYQTPIETKMKVNRQKRSDELASIFSKLFEQTSLHCANLENIVIKMHNYMEDIDSLSTVQAKLLRDTGRILFYHSTSSITSLEMIFPAVTDSYGFVLAKLGKAFISDNPLEQHNLMRVILSGSHLAHLLTPYFTPHCVPAAELLNLYTSLSKAVRDPITSPPALALLSQLDIKNAGDRLPPHQFSQLMPAAFENLISISDTSLPLYDVCARHFIHSIFHRFPSNFNDGLKLALAACDTKSTPACIFDEIIKKLGVDKVGVMDNKPEHIIDTITASIASEIVAAQFRRSRNELSTRFYNVWVNYLPKVLHLVQFFLYSAASLSFNPEQPTEKLESELRQVFESCIQVFGPLLEQFGPGLPPWNPTDADSAVVVLDYFVSLVEQLHLLYDTYFPPGSENLITLFWRYYAEKLAFFTRGGSYVHQIIESRFINIPWHLFWPSLYDLSSMDKIMVDGAPESAPLITQIVVRVPWLLLIQYQAQQPLDAHRAFYSLLFSLLASCISHPSNYTICRASLPKLMNSLGPFPWHLIDVEQLNIISSRIASTFSSVVLVDPDDVTNAFFELHRRICFFGTFPADFVSDAEICQKQSFYVRTQLALMLGNSNDKAWLKRFYEDQIKVVHSIVSSPGLTLENQVYLSHELTSFWSDISDSKFLEVFSSTLLQWLEKNSNSSVVLLLMNTIISSLKMKQNSAGLQIIEKCIATYFESMFFGYSFFSFLFFIVSLSRYVTLIKNVSLIISQCHSIYLLLFFQGIGLCEWNVVLKWTALPDVCGRILFTSPSSENNVLFLPLCANTFIMKQLTSMKELATTPLQQENSLLRTLLDYVTTIKPRYVTNEAAFLLLMEKLQKLLLRQYNYSVMQANQLLMQYLEWLERTSSDDKSSSFFSLIGFSKRHPYSIKMRYICHLMNLYISQQTISLNQPPRNTGSAPVLNCRMQSFKELCAHKQYIPFQTTSQLAQPYFIQVQIYHISHVSELFAHVVRSLYSEKYLEEMLANAAGPY</sequence>
<keyword evidence="2" id="KW-0072">Autophagy</keyword>
<proteinExistence type="inferred from homology"/>
<reference evidence="8" key="1">
    <citation type="submission" date="2016-04" db="UniProtKB">
        <authorList>
            <consortium name="WormBaseParasite"/>
        </authorList>
    </citation>
    <scope>IDENTIFICATION</scope>
</reference>
<dbReference type="GO" id="GO:0097352">
    <property type="term" value="P:autophagosome maturation"/>
    <property type="evidence" value="ECO:0007669"/>
    <property type="project" value="TreeGrafter"/>
</dbReference>
<dbReference type="InterPro" id="IPR059030">
    <property type="entry name" value="TPR_Epg5_mid"/>
</dbReference>